<gene>
    <name evidence="1" type="ORF">LCGC14_1969490</name>
</gene>
<sequence>DYSLGWTWEYCPRSCEFCVVPKQNNPKVHHSIWEFHDTQFTKICLLNNNTFTDPQWRETFAEISDARLTVIDQNGYDLRLMDLEKLNYLNSTRFEGLLHFAFDSIEDESKIRQGLELLRGIKHQVQIYVLVGFPKGRWIDETDIARCQIIADAGFDPFVMVYNRKIRSSEPRMQQLNQFQRLVNRIFIWRRLGFTEAWKVYSCADE</sequence>
<dbReference type="InterPro" id="IPR058240">
    <property type="entry name" value="rSAM_sf"/>
</dbReference>
<dbReference type="AlphaFoldDB" id="A0A0F9FC77"/>
<reference evidence="1" key="1">
    <citation type="journal article" date="2015" name="Nature">
        <title>Complex archaea that bridge the gap between prokaryotes and eukaryotes.</title>
        <authorList>
            <person name="Spang A."/>
            <person name="Saw J.H."/>
            <person name="Jorgensen S.L."/>
            <person name="Zaremba-Niedzwiedzka K."/>
            <person name="Martijn J."/>
            <person name="Lind A.E."/>
            <person name="van Eijk R."/>
            <person name="Schleper C."/>
            <person name="Guy L."/>
            <person name="Ettema T.J."/>
        </authorList>
    </citation>
    <scope>NUCLEOTIDE SEQUENCE</scope>
</reference>
<comment type="caution">
    <text evidence="1">The sequence shown here is derived from an EMBL/GenBank/DDBJ whole genome shotgun (WGS) entry which is preliminary data.</text>
</comment>
<feature type="non-terminal residue" evidence="1">
    <location>
        <position position="1"/>
    </location>
</feature>
<dbReference type="EMBL" id="LAZR01021833">
    <property type="protein sequence ID" value="KKL83969.1"/>
    <property type="molecule type" value="Genomic_DNA"/>
</dbReference>
<accession>A0A0F9FC77</accession>
<evidence type="ECO:0000313" key="1">
    <source>
        <dbReference type="EMBL" id="KKL83969.1"/>
    </source>
</evidence>
<organism evidence="1">
    <name type="scientific">marine sediment metagenome</name>
    <dbReference type="NCBI Taxonomy" id="412755"/>
    <lineage>
        <taxon>unclassified sequences</taxon>
        <taxon>metagenomes</taxon>
        <taxon>ecological metagenomes</taxon>
    </lineage>
</organism>
<proteinExistence type="predicted"/>
<dbReference type="SUPFAM" id="SSF102114">
    <property type="entry name" value="Radical SAM enzymes"/>
    <property type="match status" value="1"/>
</dbReference>
<name>A0A0F9FC77_9ZZZZ</name>
<protein>
    <recommendedName>
        <fullName evidence="2">Radical SAM core domain-containing protein</fullName>
    </recommendedName>
</protein>
<evidence type="ECO:0008006" key="2">
    <source>
        <dbReference type="Google" id="ProtNLM"/>
    </source>
</evidence>